<dbReference type="InterPro" id="IPR014729">
    <property type="entry name" value="Rossmann-like_a/b/a_fold"/>
</dbReference>
<dbReference type="EMBL" id="JAESND010000001">
    <property type="protein sequence ID" value="MBM3114934.1"/>
    <property type="molecule type" value="Genomic_DNA"/>
</dbReference>
<protein>
    <submittedName>
        <fullName evidence="6">Bifunctional nicotinamide-nucleotide adenylyltransferase/Nudix hydroxylase</fullName>
    </submittedName>
</protein>
<dbReference type="Proteomes" id="UP000809431">
    <property type="component" value="Unassembled WGS sequence"/>
</dbReference>
<dbReference type="InterPro" id="IPR004821">
    <property type="entry name" value="Cyt_trans-like"/>
</dbReference>
<name>A0ABS2BJC4_9NEIS</name>
<keyword evidence="3 6" id="KW-0548">Nucleotidyltransferase</keyword>
<reference evidence="6 7" key="1">
    <citation type="submission" date="2021-01" db="EMBL/GenBank/DDBJ databases">
        <title>Draft Genome Sequence and Polyhydroxyalkanoate Biosynthetic Potential of Jeongeupia naejangsanensis Type Strain DSM 24253.</title>
        <authorList>
            <person name="Turrini P."/>
            <person name="Artuso I."/>
            <person name="Lugli G.A."/>
            <person name="Frangipani E."/>
            <person name="Ventura M."/>
            <person name="Visca P."/>
        </authorList>
    </citation>
    <scope>NUCLEOTIDE SEQUENCE [LARGE SCALE GENOMIC DNA]</scope>
    <source>
        <strain evidence="6 7">DSM 24253</strain>
    </source>
</reference>
<dbReference type="Gene3D" id="3.40.50.620">
    <property type="entry name" value="HUPs"/>
    <property type="match status" value="1"/>
</dbReference>
<sequence length="339" mass="37407">MSQDFDCAVLIGRFQPFHLGHAALLTEALRAAPQVVVVLGSAHRARDAKNPFSWQERAAMISATLSETDAARVRFAPVRDHYDDGRWTAAVRHAVDGDTPPRRVALIGHAKDASSYYLQRFPGWTLLPLPAQGELDATSLRQIYFGVDDEVAADALLATLLPRAVAGYLKGWRALPAFAPLRIEHAALIENRKRWGSGPFVTLDAVVEIASHVLLVERKHAPGQGLWALPGGFLDGRERLLQGAIRELREETGLALLDSTLEAALRGVAVFDHPDRSLRGRTITHAHHFAITMDRLPEVAGSDDAAAARWAPIGELATMEDRFFEDHFHILDHFLDLTR</sequence>
<keyword evidence="7" id="KW-1185">Reference proteome</keyword>
<dbReference type="SUPFAM" id="SSF55811">
    <property type="entry name" value="Nudix"/>
    <property type="match status" value="1"/>
</dbReference>
<keyword evidence="4" id="KW-0378">Hydrolase</keyword>
<comment type="cofactor">
    <cofactor evidence="1">
        <name>Mg(2+)</name>
        <dbReference type="ChEBI" id="CHEBI:18420"/>
    </cofactor>
</comment>
<dbReference type="InterPro" id="IPR020084">
    <property type="entry name" value="NUDIX_hydrolase_CS"/>
</dbReference>
<organism evidence="6 7">
    <name type="scientific">Jeongeupia naejangsanensis</name>
    <dbReference type="NCBI Taxonomy" id="613195"/>
    <lineage>
        <taxon>Bacteria</taxon>
        <taxon>Pseudomonadati</taxon>
        <taxon>Pseudomonadota</taxon>
        <taxon>Betaproteobacteria</taxon>
        <taxon>Neisseriales</taxon>
        <taxon>Chitinibacteraceae</taxon>
        <taxon>Jeongeupia</taxon>
    </lineage>
</organism>
<evidence type="ECO:0000256" key="3">
    <source>
        <dbReference type="ARBA" id="ARBA00022695"/>
    </source>
</evidence>
<dbReference type="GO" id="GO:0016779">
    <property type="term" value="F:nucleotidyltransferase activity"/>
    <property type="evidence" value="ECO:0007669"/>
    <property type="project" value="UniProtKB-KW"/>
</dbReference>
<dbReference type="PROSITE" id="PS00893">
    <property type="entry name" value="NUDIX_BOX"/>
    <property type="match status" value="1"/>
</dbReference>
<keyword evidence="2" id="KW-0808">Transferase</keyword>
<evidence type="ECO:0000256" key="2">
    <source>
        <dbReference type="ARBA" id="ARBA00022679"/>
    </source>
</evidence>
<dbReference type="Gene3D" id="3.90.79.10">
    <property type="entry name" value="Nucleoside Triphosphate Pyrophosphohydrolase"/>
    <property type="match status" value="1"/>
</dbReference>
<dbReference type="Pfam" id="PF01467">
    <property type="entry name" value="CTP_transf_like"/>
    <property type="match status" value="1"/>
</dbReference>
<dbReference type="PANTHER" id="PTHR21342">
    <property type="entry name" value="PHOSPHOPANTETHEINE ADENYLYLTRANSFERASE"/>
    <property type="match status" value="1"/>
</dbReference>
<proteinExistence type="predicted"/>
<evidence type="ECO:0000313" key="7">
    <source>
        <dbReference type="Proteomes" id="UP000809431"/>
    </source>
</evidence>
<dbReference type="InterPro" id="IPR000086">
    <property type="entry name" value="NUDIX_hydrolase_dom"/>
</dbReference>
<dbReference type="Pfam" id="PF00293">
    <property type="entry name" value="NUDIX"/>
    <property type="match status" value="1"/>
</dbReference>
<dbReference type="NCBIfam" id="TIGR00125">
    <property type="entry name" value="cyt_tran_rel"/>
    <property type="match status" value="1"/>
</dbReference>
<evidence type="ECO:0000256" key="1">
    <source>
        <dbReference type="ARBA" id="ARBA00001946"/>
    </source>
</evidence>
<feature type="domain" description="Nudix hydrolase" evidence="5">
    <location>
        <begin position="196"/>
        <end position="334"/>
    </location>
</feature>
<evidence type="ECO:0000259" key="5">
    <source>
        <dbReference type="PROSITE" id="PS51462"/>
    </source>
</evidence>
<accession>A0ABS2BJC4</accession>
<dbReference type="PROSITE" id="PS51462">
    <property type="entry name" value="NUDIX"/>
    <property type="match status" value="1"/>
</dbReference>
<evidence type="ECO:0000313" key="6">
    <source>
        <dbReference type="EMBL" id="MBM3114934.1"/>
    </source>
</evidence>
<dbReference type="CDD" id="cd18873">
    <property type="entry name" value="NUDIX_NadM_like"/>
    <property type="match status" value="1"/>
</dbReference>
<comment type="caution">
    <text evidence="6">The sequence shown here is derived from an EMBL/GenBank/DDBJ whole genome shotgun (WGS) entry which is preliminary data.</text>
</comment>
<dbReference type="PANTHER" id="PTHR21342:SF0">
    <property type="entry name" value="BIFUNCTIONAL NMN ADENYLYLTRANSFERASE_NUDIX HYDROLASE"/>
    <property type="match status" value="1"/>
</dbReference>
<dbReference type="SUPFAM" id="SSF52374">
    <property type="entry name" value="Nucleotidylyl transferase"/>
    <property type="match status" value="1"/>
</dbReference>
<gene>
    <name evidence="6" type="ORF">JMJ54_03745</name>
</gene>
<dbReference type="InterPro" id="IPR015797">
    <property type="entry name" value="NUDIX_hydrolase-like_dom_sf"/>
</dbReference>
<dbReference type="RefSeq" id="WP_203536592.1">
    <property type="nucleotide sequence ID" value="NZ_JAESND010000001.1"/>
</dbReference>
<evidence type="ECO:0000256" key="4">
    <source>
        <dbReference type="ARBA" id="ARBA00022801"/>
    </source>
</evidence>